<keyword evidence="3" id="KW-1185">Reference proteome</keyword>
<feature type="compositionally biased region" description="Basic and acidic residues" evidence="1">
    <location>
        <begin position="1"/>
        <end position="20"/>
    </location>
</feature>
<organism evidence="2 3">
    <name type="scientific">Lactobacillus xujianguonis</name>
    <dbReference type="NCBI Taxonomy" id="2495899"/>
    <lineage>
        <taxon>Bacteria</taxon>
        <taxon>Bacillati</taxon>
        <taxon>Bacillota</taxon>
        <taxon>Bacilli</taxon>
        <taxon>Lactobacillales</taxon>
        <taxon>Lactobacillaceae</taxon>
        <taxon>Lactobacillus</taxon>
    </lineage>
</organism>
<evidence type="ECO:0000313" key="2">
    <source>
        <dbReference type="EMBL" id="RVU70181.1"/>
    </source>
</evidence>
<gene>
    <name evidence="2" type="ORF">EJK17_09115</name>
</gene>
<sequence length="152" mass="17526">MRVYHKQPDQQDKTLAEWTKETNAASPPDKHGGIIGWVHHKTAPVVVPKQEVPIGTRRKRMEVSYMYLQRALAQEKEDAKEYKNMVKATQLIDKLEAEKNEYIDKTLKIDDKIISPTGISDTQVKLLSVERNALRTLTNVVDMRIDDLKEQD</sequence>
<protein>
    <submittedName>
        <fullName evidence="2">Uncharacterized protein</fullName>
    </submittedName>
</protein>
<proteinExistence type="predicted"/>
<accession>A0A437STB2</accession>
<evidence type="ECO:0000256" key="1">
    <source>
        <dbReference type="SAM" id="MobiDB-lite"/>
    </source>
</evidence>
<evidence type="ECO:0000313" key="3">
    <source>
        <dbReference type="Proteomes" id="UP000288291"/>
    </source>
</evidence>
<dbReference type="RefSeq" id="WP_127796374.1">
    <property type="nucleotide sequence ID" value="NZ_ML136896.1"/>
</dbReference>
<reference evidence="2 3" key="1">
    <citation type="submission" date="2018-12" db="EMBL/GenBank/DDBJ databases">
        <authorList>
            <person name="Meng J."/>
        </authorList>
    </citation>
    <scope>NUCLEOTIDE SEQUENCE [LARGE SCALE GENOMIC DNA]</scope>
    <source>
        <strain evidence="2 3">HT111-2</strain>
    </source>
</reference>
<dbReference type="Proteomes" id="UP000288291">
    <property type="component" value="Unassembled WGS sequence"/>
</dbReference>
<comment type="caution">
    <text evidence="2">The sequence shown here is derived from an EMBL/GenBank/DDBJ whole genome shotgun (WGS) entry which is preliminary data.</text>
</comment>
<dbReference type="EMBL" id="RXIA01000028">
    <property type="protein sequence ID" value="RVU70181.1"/>
    <property type="molecule type" value="Genomic_DNA"/>
</dbReference>
<dbReference type="AlphaFoldDB" id="A0A437STB2"/>
<name>A0A437STB2_9LACO</name>
<feature type="region of interest" description="Disordered" evidence="1">
    <location>
        <begin position="1"/>
        <end position="31"/>
    </location>
</feature>